<name>A0A364K1C8_9BACL</name>
<accession>A0A364K1C8</accession>
<comment type="caution">
    <text evidence="1">The sequence shown here is derived from an EMBL/GenBank/DDBJ whole genome shotgun (WGS) entry which is preliminary data.</text>
</comment>
<keyword evidence="2" id="KW-1185">Reference proteome</keyword>
<dbReference type="Proteomes" id="UP000251213">
    <property type="component" value="Unassembled WGS sequence"/>
</dbReference>
<dbReference type="EMBL" id="QJKK01000013">
    <property type="protein sequence ID" value="RAL21487.1"/>
    <property type="molecule type" value="Genomic_DNA"/>
</dbReference>
<proteinExistence type="predicted"/>
<sequence>MFLLLVPSISRVFNYFCNKVYYNKINQLLYFAKKRPLPYYAENNTSNQLLLIKYPFIYTKKTLSRRRLLESLIPQNIEFSIHRADALNQISLVINESKSCTIKITKIKGALICLLLLKHEV</sequence>
<protein>
    <submittedName>
        <fullName evidence="1">Uncharacterized protein</fullName>
    </submittedName>
</protein>
<dbReference type="AlphaFoldDB" id="A0A364K1C8"/>
<gene>
    <name evidence="1" type="ORF">DL897_16150</name>
</gene>
<evidence type="ECO:0000313" key="1">
    <source>
        <dbReference type="EMBL" id="RAL21487.1"/>
    </source>
</evidence>
<evidence type="ECO:0000313" key="2">
    <source>
        <dbReference type="Proteomes" id="UP000251213"/>
    </source>
</evidence>
<reference evidence="1 2" key="2">
    <citation type="submission" date="2018-06" db="EMBL/GenBank/DDBJ databases">
        <authorList>
            <person name="Zhirakovskaya E."/>
        </authorList>
    </citation>
    <scope>NUCLEOTIDE SEQUENCE [LARGE SCALE GENOMIC DNA]</scope>
    <source>
        <strain evidence="1 2">FBKL4.011</strain>
    </source>
</reference>
<reference evidence="1 2" key="1">
    <citation type="submission" date="2018-06" db="EMBL/GenBank/DDBJ databases">
        <title>Thermoflavimicrobium daqus sp. nov., a thermophilic microbe isolated from Moutai-flavour Daqu.</title>
        <authorList>
            <person name="Wang X."/>
            <person name="Zhou H."/>
        </authorList>
    </citation>
    <scope>NUCLEOTIDE SEQUENCE [LARGE SCALE GENOMIC DNA]</scope>
    <source>
        <strain evidence="1 2">FBKL4.011</strain>
    </source>
</reference>
<organism evidence="1 2">
    <name type="scientific">Thermoflavimicrobium daqui</name>
    <dbReference type="NCBI Taxonomy" id="2137476"/>
    <lineage>
        <taxon>Bacteria</taxon>
        <taxon>Bacillati</taxon>
        <taxon>Bacillota</taxon>
        <taxon>Bacilli</taxon>
        <taxon>Bacillales</taxon>
        <taxon>Thermoactinomycetaceae</taxon>
        <taxon>Thermoflavimicrobium</taxon>
    </lineage>
</organism>